<reference evidence="4" key="1">
    <citation type="journal article" date="2019" name="Int. J. Syst. Evol. Microbiol.">
        <title>The Global Catalogue of Microorganisms (GCM) 10K type strain sequencing project: providing services to taxonomists for standard genome sequencing and annotation.</title>
        <authorList>
            <consortium name="The Broad Institute Genomics Platform"/>
            <consortium name="The Broad Institute Genome Sequencing Center for Infectious Disease"/>
            <person name="Wu L."/>
            <person name="Ma J."/>
        </authorList>
    </citation>
    <scope>NUCLEOTIDE SEQUENCE [LARGE SCALE GENOMIC DNA]</scope>
    <source>
        <strain evidence="4">KCTC 3950</strain>
    </source>
</reference>
<feature type="domain" description="Tyr recombinase" evidence="2">
    <location>
        <begin position="1"/>
        <end position="176"/>
    </location>
</feature>
<evidence type="ECO:0000256" key="1">
    <source>
        <dbReference type="ARBA" id="ARBA00023172"/>
    </source>
</evidence>
<dbReference type="InterPro" id="IPR050090">
    <property type="entry name" value="Tyrosine_recombinase_XerCD"/>
</dbReference>
<dbReference type="EMBL" id="JBHUME010000012">
    <property type="protein sequence ID" value="MFD2614483.1"/>
    <property type="molecule type" value="Genomic_DNA"/>
</dbReference>
<evidence type="ECO:0000259" key="2">
    <source>
        <dbReference type="PROSITE" id="PS51898"/>
    </source>
</evidence>
<evidence type="ECO:0000313" key="4">
    <source>
        <dbReference type="Proteomes" id="UP001597541"/>
    </source>
</evidence>
<dbReference type="PANTHER" id="PTHR30349">
    <property type="entry name" value="PHAGE INTEGRASE-RELATED"/>
    <property type="match status" value="1"/>
</dbReference>
<dbReference type="PANTHER" id="PTHR30349:SF82">
    <property type="entry name" value="INTEGRASE_RECOMBINASE YOEC-RELATED"/>
    <property type="match status" value="1"/>
</dbReference>
<protein>
    <submittedName>
        <fullName evidence="3">Site-specific integrase</fullName>
    </submittedName>
</protein>
<name>A0ABW5PGV7_9BACL</name>
<organism evidence="3 4">
    <name type="scientific">Paenibacillus gansuensis</name>
    <dbReference type="NCBI Taxonomy" id="306542"/>
    <lineage>
        <taxon>Bacteria</taxon>
        <taxon>Bacillati</taxon>
        <taxon>Bacillota</taxon>
        <taxon>Bacilli</taxon>
        <taxon>Bacillales</taxon>
        <taxon>Paenibacillaceae</taxon>
        <taxon>Paenibacillus</taxon>
    </lineage>
</organism>
<dbReference type="SUPFAM" id="SSF56349">
    <property type="entry name" value="DNA breaking-rejoining enzymes"/>
    <property type="match status" value="1"/>
</dbReference>
<keyword evidence="4" id="KW-1185">Reference proteome</keyword>
<accession>A0ABW5PGV7</accession>
<dbReference type="PROSITE" id="PS51898">
    <property type="entry name" value="TYR_RECOMBINASE"/>
    <property type="match status" value="1"/>
</dbReference>
<dbReference type="CDD" id="cd01192">
    <property type="entry name" value="INT_C_like_3"/>
    <property type="match status" value="1"/>
</dbReference>
<dbReference type="Proteomes" id="UP001597541">
    <property type="component" value="Unassembled WGS sequence"/>
</dbReference>
<dbReference type="InterPro" id="IPR013762">
    <property type="entry name" value="Integrase-like_cat_sf"/>
</dbReference>
<keyword evidence="1" id="KW-0233">DNA recombination</keyword>
<dbReference type="RefSeq" id="WP_377605396.1">
    <property type="nucleotide sequence ID" value="NZ_JBHUME010000012.1"/>
</dbReference>
<dbReference type="InterPro" id="IPR011010">
    <property type="entry name" value="DNA_brk_join_enz"/>
</dbReference>
<proteinExistence type="predicted"/>
<sequence>MNTVRPLRDAEIINDILDHLNQTNKRNYLLFLTGINTGFRISDILKLRVRDVQGTHITIREKKTRKEKSILITTNLKRELRLYTEGMLPQEYLFKSRQGPSRPIGRSMAYKIMQGIADDFGLSEIGCHTLRKTFGHWHYKQNKDIAMLMNHFNHSSEKITLRYIGELQDSMDAVMKRFKIG</sequence>
<dbReference type="Pfam" id="PF00589">
    <property type="entry name" value="Phage_integrase"/>
    <property type="match status" value="1"/>
</dbReference>
<evidence type="ECO:0000313" key="3">
    <source>
        <dbReference type="EMBL" id="MFD2614483.1"/>
    </source>
</evidence>
<dbReference type="Gene3D" id="1.10.443.10">
    <property type="entry name" value="Intergrase catalytic core"/>
    <property type="match status" value="1"/>
</dbReference>
<comment type="caution">
    <text evidence="3">The sequence shown here is derived from an EMBL/GenBank/DDBJ whole genome shotgun (WGS) entry which is preliminary data.</text>
</comment>
<dbReference type="InterPro" id="IPR002104">
    <property type="entry name" value="Integrase_catalytic"/>
</dbReference>
<gene>
    <name evidence="3" type="ORF">ACFSUF_18890</name>
</gene>